<feature type="region of interest" description="Disordered" evidence="2">
    <location>
        <begin position="23"/>
        <end position="69"/>
    </location>
</feature>
<feature type="signal peptide" evidence="3">
    <location>
        <begin position="1"/>
        <end position="19"/>
    </location>
</feature>
<gene>
    <name evidence="5" type="ORF">EEW87_000240</name>
</gene>
<dbReference type="InterPro" id="IPR029050">
    <property type="entry name" value="Immunoprotect_excell_Ig-like"/>
</dbReference>
<evidence type="ECO:0000313" key="6">
    <source>
        <dbReference type="Proteomes" id="UP000271708"/>
    </source>
</evidence>
<dbReference type="Pfam" id="PF11611">
    <property type="entry name" value="DUF4352"/>
    <property type="match status" value="1"/>
</dbReference>
<dbReference type="KEGG" id="jme:EEW87_000240"/>
<evidence type="ECO:0000313" key="5">
    <source>
        <dbReference type="EMBL" id="QFQ29080.2"/>
    </source>
</evidence>
<feature type="domain" description="DUF4352" evidence="4">
    <location>
        <begin position="67"/>
        <end position="190"/>
    </location>
</feature>
<organism evidence="5 6">
    <name type="scientific">Janibacter melonis</name>
    <dbReference type="NCBI Taxonomy" id="262209"/>
    <lineage>
        <taxon>Bacteria</taxon>
        <taxon>Bacillati</taxon>
        <taxon>Actinomycetota</taxon>
        <taxon>Actinomycetes</taxon>
        <taxon>Micrococcales</taxon>
        <taxon>Intrasporangiaceae</taxon>
        <taxon>Janibacter</taxon>
    </lineage>
</organism>
<dbReference type="AlphaFoldDB" id="A0A5P8FJ20"/>
<feature type="chain" id="PRO_5038512718" evidence="3">
    <location>
        <begin position="20"/>
        <end position="196"/>
    </location>
</feature>
<dbReference type="InterPro" id="IPR029051">
    <property type="entry name" value="DUF4352"/>
</dbReference>
<proteinExistence type="predicted"/>
<keyword evidence="1 3" id="KW-0732">Signal</keyword>
<sequence>MTVVLASGALLLACCGGGAAVLAEGGSSTSPTTEAGSSTSRPTDGRSTTPTKGSKKKAAATKASGPGIGDAARDGKFEFVVKSVEPGVASVGDDFLQEKAQGQFVLVEISVTNIGEEAQTMFDSEQKIIDTQGRTFEANSSAAISIEGNSDVWLTDVNPGNTATGTMVFDMPKGATPASIELHDSMFSDGVTVSLR</sequence>
<reference evidence="5 6" key="1">
    <citation type="submission" date="2019-09" db="EMBL/GenBank/DDBJ databases">
        <title>Complete Genome Sequence of Janibacter melonis M714 with both human health impact and industrial applications.</title>
        <authorList>
            <person name="Jin M."/>
            <person name="Zhao Q.R."/>
        </authorList>
    </citation>
    <scope>NUCLEOTIDE SEQUENCE [LARGE SCALE GENOMIC DNA]</scope>
    <source>
        <strain evidence="5 6">M714</strain>
    </source>
</reference>
<feature type="compositionally biased region" description="Polar residues" evidence="2">
    <location>
        <begin position="29"/>
        <end position="46"/>
    </location>
</feature>
<protein>
    <submittedName>
        <fullName evidence="5">DUF4352 domain-containing protein</fullName>
    </submittedName>
</protein>
<evidence type="ECO:0000256" key="2">
    <source>
        <dbReference type="SAM" id="MobiDB-lite"/>
    </source>
</evidence>
<evidence type="ECO:0000256" key="3">
    <source>
        <dbReference type="SAM" id="SignalP"/>
    </source>
</evidence>
<accession>A0A5P8FJ20</accession>
<evidence type="ECO:0000256" key="1">
    <source>
        <dbReference type="ARBA" id="ARBA00022729"/>
    </source>
</evidence>
<evidence type="ECO:0000259" key="4">
    <source>
        <dbReference type="Pfam" id="PF11611"/>
    </source>
</evidence>
<dbReference type="EMBL" id="CP044548">
    <property type="protein sequence ID" value="QFQ29080.2"/>
    <property type="molecule type" value="Genomic_DNA"/>
</dbReference>
<name>A0A5P8FJ20_9MICO</name>
<dbReference type="Proteomes" id="UP000271708">
    <property type="component" value="Chromosome"/>
</dbReference>
<dbReference type="Gene3D" id="2.60.40.1240">
    <property type="match status" value="1"/>
</dbReference>